<comment type="caution">
    <text evidence="1">The sequence shown here is derived from an EMBL/GenBank/DDBJ whole genome shotgun (WGS) entry which is preliminary data.</text>
</comment>
<dbReference type="Proteomes" id="UP001168821">
    <property type="component" value="Unassembled WGS sequence"/>
</dbReference>
<dbReference type="AlphaFoldDB" id="A0AA38IIG4"/>
<evidence type="ECO:0000313" key="1">
    <source>
        <dbReference type="EMBL" id="KAJ3655863.1"/>
    </source>
</evidence>
<proteinExistence type="predicted"/>
<accession>A0AA38IIG4</accession>
<gene>
    <name evidence="1" type="ORF">Zmor_014972</name>
</gene>
<dbReference type="EMBL" id="JALNTZ010000004">
    <property type="protein sequence ID" value="KAJ3655863.1"/>
    <property type="molecule type" value="Genomic_DNA"/>
</dbReference>
<evidence type="ECO:0000313" key="2">
    <source>
        <dbReference type="Proteomes" id="UP001168821"/>
    </source>
</evidence>
<sequence length="146" mass="16885">MWNCDFGRCTFLQRLGVVWCRMENIQQAIPTTKNLVAVINIRKKERDGWRTLPNAKADCASLSLVPRSRLHFKPYMERLRARSLLIAFWTYSGSTGAGTLKKELITPSTHFDDFKQADAFFSSLDPRPHFKNTSYTWPSSVTCRHQ</sequence>
<reference evidence="1" key="1">
    <citation type="journal article" date="2023" name="G3 (Bethesda)">
        <title>Whole genome assemblies of Zophobas morio and Tenebrio molitor.</title>
        <authorList>
            <person name="Kaur S."/>
            <person name="Stinson S.A."/>
            <person name="diCenzo G.C."/>
        </authorList>
    </citation>
    <scope>NUCLEOTIDE SEQUENCE</scope>
    <source>
        <strain evidence="1">QUZm001</strain>
    </source>
</reference>
<protein>
    <submittedName>
        <fullName evidence="1">Uncharacterized protein</fullName>
    </submittedName>
</protein>
<name>A0AA38IIG4_9CUCU</name>
<keyword evidence="2" id="KW-1185">Reference proteome</keyword>
<organism evidence="1 2">
    <name type="scientific">Zophobas morio</name>
    <dbReference type="NCBI Taxonomy" id="2755281"/>
    <lineage>
        <taxon>Eukaryota</taxon>
        <taxon>Metazoa</taxon>
        <taxon>Ecdysozoa</taxon>
        <taxon>Arthropoda</taxon>
        <taxon>Hexapoda</taxon>
        <taxon>Insecta</taxon>
        <taxon>Pterygota</taxon>
        <taxon>Neoptera</taxon>
        <taxon>Endopterygota</taxon>
        <taxon>Coleoptera</taxon>
        <taxon>Polyphaga</taxon>
        <taxon>Cucujiformia</taxon>
        <taxon>Tenebrionidae</taxon>
        <taxon>Zophobas</taxon>
    </lineage>
</organism>